<feature type="region of interest" description="Disordered" evidence="1">
    <location>
        <begin position="33"/>
        <end position="63"/>
    </location>
</feature>
<accession>A0A0G4FZX3</accession>
<feature type="compositionally biased region" description="Low complexity" evidence="1">
    <location>
        <begin position="111"/>
        <end position="126"/>
    </location>
</feature>
<reference evidence="2" key="1">
    <citation type="submission" date="2014-11" db="EMBL/GenBank/DDBJ databases">
        <authorList>
            <person name="Otto D Thomas"/>
            <person name="Naeem Raeece"/>
        </authorList>
    </citation>
    <scope>NUCLEOTIDE SEQUENCE</scope>
</reference>
<dbReference type="EMBL" id="CDMZ01000759">
    <property type="protein sequence ID" value="CEM20946.1"/>
    <property type="molecule type" value="Genomic_DNA"/>
</dbReference>
<dbReference type="AlphaFoldDB" id="A0A0G4FZX3"/>
<gene>
    <name evidence="2" type="ORF">Cvel_19512</name>
</gene>
<sequence length="285" mass="30907">MPFYGDDGALEKFRTFAKPSCFLPVTPVRSPYLQSQPGVSVAGKPPSRPANPQSGRAVPPQPNCTHPGYKAEHCLKQYFCPSCFRWGHKPGDCELVKDIDALLRAYGYPPRNSQGRSGGRSSRQKGAALTGATDFNTEDSDDASDSNPAAAAAGRMKSASSSDSLRPSFSFDGLGCMLDSLLMRYTEHHNAETATSPPFFLWNDEQQQASVGACSAATTHTPLLRRGLSPEQLEGRAASREKELSSLSENDVYERVSIAEVPPEQVHSAIPTHFVDTMKRQKAGE</sequence>
<dbReference type="VEuPathDB" id="CryptoDB:Cvel_19512"/>
<organism evidence="2">
    <name type="scientific">Chromera velia CCMP2878</name>
    <dbReference type="NCBI Taxonomy" id="1169474"/>
    <lineage>
        <taxon>Eukaryota</taxon>
        <taxon>Sar</taxon>
        <taxon>Alveolata</taxon>
        <taxon>Colpodellida</taxon>
        <taxon>Chromeraceae</taxon>
        <taxon>Chromera</taxon>
    </lineage>
</organism>
<dbReference type="PhylomeDB" id="A0A0G4FZX3"/>
<protein>
    <submittedName>
        <fullName evidence="2">Uncharacterized protein</fullName>
    </submittedName>
</protein>
<evidence type="ECO:0000256" key="1">
    <source>
        <dbReference type="SAM" id="MobiDB-lite"/>
    </source>
</evidence>
<feature type="compositionally biased region" description="Low complexity" evidence="1">
    <location>
        <begin position="145"/>
        <end position="166"/>
    </location>
</feature>
<evidence type="ECO:0000313" key="2">
    <source>
        <dbReference type="EMBL" id="CEM20946.1"/>
    </source>
</evidence>
<proteinExistence type="predicted"/>
<name>A0A0G4FZX3_9ALVE</name>
<feature type="region of interest" description="Disordered" evidence="1">
    <location>
        <begin position="108"/>
        <end position="166"/>
    </location>
</feature>